<organism evidence="2 3">
    <name type="scientific">Camelimonas lactis</name>
    <dbReference type="NCBI Taxonomy" id="659006"/>
    <lineage>
        <taxon>Bacteria</taxon>
        <taxon>Pseudomonadati</taxon>
        <taxon>Pseudomonadota</taxon>
        <taxon>Alphaproteobacteria</taxon>
        <taxon>Hyphomicrobiales</taxon>
        <taxon>Chelatococcaceae</taxon>
        <taxon>Camelimonas</taxon>
    </lineage>
</organism>
<dbReference type="InterPro" id="IPR010865">
    <property type="entry name" value="DUF1499"/>
</dbReference>
<dbReference type="AlphaFoldDB" id="A0A4R2GY72"/>
<evidence type="ECO:0000256" key="1">
    <source>
        <dbReference type="SAM" id="Phobius"/>
    </source>
</evidence>
<feature type="transmembrane region" description="Helical" evidence="1">
    <location>
        <begin position="83"/>
        <end position="103"/>
    </location>
</feature>
<name>A0A4R2GY72_9HYPH</name>
<accession>A0A4R2GY72</accession>
<comment type="caution">
    <text evidence="2">The sequence shown here is derived from an EMBL/GenBank/DDBJ whole genome shotgun (WGS) entry which is preliminary data.</text>
</comment>
<keyword evidence="1" id="KW-0472">Membrane</keyword>
<dbReference type="EMBL" id="SLWL01000001">
    <property type="protein sequence ID" value="TCO16231.1"/>
    <property type="molecule type" value="Genomic_DNA"/>
</dbReference>
<evidence type="ECO:0000313" key="3">
    <source>
        <dbReference type="Proteomes" id="UP000294881"/>
    </source>
</evidence>
<reference evidence="2 3" key="1">
    <citation type="submission" date="2019-03" db="EMBL/GenBank/DDBJ databases">
        <title>Genomic Encyclopedia of Type Strains, Phase IV (KMG-IV): sequencing the most valuable type-strain genomes for metagenomic binning, comparative biology and taxonomic classification.</title>
        <authorList>
            <person name="Goeker M."/>
        </authorList>
    </citation>
    <scope>NUCLEOTIDE SEQUENCE [LARGE SCALE GENOMIC DNA]</scope>
    <source>
        <strain evidence="2 3">DSM 22958</strain>
    </source>
</reference>
<feature type="transmembrane region" description="Helical" evidence="1">
    <location>
        <begin position="43"/>
        <end position="71"/>
    </location>
</feature>
<dbReference type="Pfam" id="PF07386">
    <property type="entry name" value="DUF1499"/>
    <property type="match status" value="1"/>
</dbReference>
<keyword evidence="1" id="KW-0812">Transmembrane</keyword>
<dbReference type="Proteomes" id="UP000294881">
    <property type="component" value="Unassembled WGS sequence"/>
</dbReference>
<evidence type="ECO:0000313" key="2">
    <source>
        <dbReference type="EMBL" id="TCO16231.1"/>
    </source>
</evidence>
<proteinExistence type="predicted"/>
<sequence length="255" mass="26809">MKRMRLTESRTRAGGFSPKLAWFGLFVTIGGVLTAQFGEVGPWPVIAVICAGWALSAIALLLAIIGLVVVWRQGLRGGVAAMHGLVVSCLALAWPAILAGQIWRAPDQTDISTDTFSPPAFATTAGAVAGRGGLIPPLAPPVQRPSQDQARLMALPLFLDQQPAEALKAAETAARTLGWTLTDIAGAPDGGGQFEAVARSDLLRFPQYVAVRVRPTADGAQLDVRVLSVFGRYSPGSGVQRILNLHEAVQAVDEG</sequence>
<keyword evidence="1" id="KW-1133">Transmembrane helix</keyword>
<gene>
    <name evidence="2" type="ORF">EV666_101484</name>
</gene>
<keyword evidence="3" id="KW-1185">Reference proteome</keyword>
<protein>
    <submittedName>
        <fullName evidence="2">Uncharacterized protein DUF1499</fullName>
    </submittedName>
</protein>
<feature type="transmembrane region" description="Helical" evidence="1">
    <location>
        <begin position="20"/>
        <end position="37"/>
    </location>
</feature>